<keyword evidence="6 17" id="KW-0031">Aminopeptidase</keyword>
<evidence type="ECO:0000259" key="15">
    <source>
        <dbReference type="Pfam" id="PF11838"/>
    </source>
</evidence>
<dbReference type="CDD" id="cd09602">
    <property type="entry name" value="M1_APN"/>
    <property type="match status" value="1"/>
</dbReference>
<dbReference type="Proteomes" id="UP001223646">
    <property type="component" value="Unassembled WGS sequence"/>
</dbReference>
<sequence>MTSTNLTRTEAADRAAMLEVSHYDISLDLTTAPVGGPHSAPTFASKTTISLTAKRAGSTFIDLRDAVVKSVTIDGVDATEAARYASETGINVDLTEGDHTVVIDADCRYTNNGQGIHRFQDPADGETYLYSQFETADAKRVFACFDQPDLKATYSIHVVAPKGWKVISNSVAKTGATTDVHGNEADTFDFSVDVPLSTYLIAVCAGPWHEVTDSWTGTVAPHPETPTEHQPDGELTIPLGLYCRQSIAEYLDADTLFKETKEGFDFYAKHFGEPYPFGKYDQIFCPEYNMGAMENAGCVTIRDEYVFRSKPTHYLYERRNDTILHEMAHMWFGDLVTMQWWDDLWLNESFATWSAAAAQVEVSDYSHAWTTFANVEKAWAYKQDQLPSTHPIAADASDIDTVEQNFDGITYAKGASTLKQLAAYVGQDAFLAGARMHFARHRFGNATFADLLNALSEASGRDLSGWADQWLTTTGITTLAPDFRQSAGKYTSFAVIQEGAEPGAGELRDHRIAVGIYNLRGTGSDAVLERTKRVEIDVRGARTEIPELVDTPVGDVVLVNDDDLTYSMIRLDEGSLATVIDNIGAFTDSMARTLCWSATWQMVRAGQMRARDFANLVLRGIPGEDKLSVLERVIAQAVSAVNVYADPQWADSTGRDLLAQGLLDYAKKETDADRALVFVNALTTVGSSNSDVVDALRAIYTGDADKAGFPAVTVDTDMQWRALKPLVSAGLEGEEAIAKLEKTDNSALGAQAAIACRASVPTLASKSRVWAEATVSGNDAPSNLVIRHLLAGFNAPGSGEVLAQALDDDSRATINAEQSATSLSEHFFAVANSWWKQFSSETAQTLLEGFYPTWEISDDAIAAAQRLLDSDETASPVKRIISEQQFLVKLALRAREFDAK</sequence>
<proteinExistence type="inferred from homology"/>
<feature type="domain" description="ERAP1-like C-terminal" evidence="15">
    <location>
        <begin position="557"/>
        <end position="882"/>
    </location>
</feature>
<comment type="similarity">
    <text evidence="3">Belongs to the peptidase M1 family.</text>
</comment>
<dbReference type="InterPro" id="IPR027268">
    <property type="entry name" value="Peptidase_M4/M1_CTD_sf"/>
</dbReference>
<dbReference type="InterPro" id="IPR024571">
    <property type="entry name" value="ERAP1-like_C_dom"/>
</dbReference>
<keyword evidence="10" id="KW-0862">Zinc</keyword>
<dbReference type="InterPro" id="IPR001930">
    <property type="entry name" value="Peptidase_M1"/>
</dbReference>
<dbReference type="GO" id="GO:0016285">
    <property type="term" value="F:alanyl aminopeptidase activity"/>
    <property type="evidence" value="ECO:0007669"/>
    <property type="project" value="UniProtKB-EC"/>
</dbReference>
<reference evidence="17" key="1">
    <citation type="submission" date="2023-05" db="EMBL/GenBank/DDBJ databases">
        <authorList>
            <person name="Du J."/>
        </authorList>
    </citation>
    <scope>NUCLEOTIDE SEQUENCE</scope>
    <source>
        <strain evidence="17">UMB1064</strain>
    </source>
</reference>
<dbReference type="NCBIfam" id="TIGR02412">
    <property type="entry name" value="pepN_strep_liv"/>
    <property type="match status" value="1"/>
</dbReference>
<evidence type="ECO:0000256" key="4">
    <source>
        <dbReference type="ARBA" id="ARBA00012564"/>
    </source>
</evidence>
<dbReference type="Pfam" id="PF11838">
    <property type="entry name" value="ERAP1_C"/>
    <property type="match status" value="1"/>
</dbReference>
<dbReference type="Pfam" id="PF17900">
    <property type="entry name" value="Peptidase_M1_N"/>
    <property type="match status" value="1"/>
</dbReference>
<dbReference type="GO" id="GO:0016020">
    <property type="term" value="C:membrane"/>
    <property type="evidence" value="ECO:0007669"/>
    <property type="project" value="TreeGrafter"/>
</dbReference>
<evidence type="ECO:0000256" key="10">
    <source>
        <dbReference type="ARBA" id="ARBA00022833"/>
    </source>
</evidence>
<dbReference type="PANTHER" id="PTHR11533">
    <property type="entry name" value="PROTEASE M1 ZINC METALLOPROTEASE"/>
    <property type="match status" value="1"/>
</dbReference>
<evidence type="ECO:0000256" key="13">
    <source>
        <dbReference type="ARBA" id="ARBA00031533"/>
    </source>
</evidence>
<dbReference type="GO" id="GO:0070006">
    <property type="term" value="F:metalloaminopeptidase activity"/>
    <property type="evidence" value="ECO:0007669"/>
    <property type="project" value="TreeGrafter"/>
</dbReference>
<dbReference type="PRINTS" id="PR00756">
    <property type="entry name" value="ALADIPTASE"/>
</dbReference>
<dbReference type="EMBL" id="JASOOY020000020">
    <property type="protein sequence ID" value="MEO3717136.1"/>
    <property type="molecule type" value="Genomic_DNA"/>
</dbReference>
<evidence type="ECO:0000256" key="7">
    <source>
        <dbReference type="ARBA" id="ARBA00022670"/>
    </source>
</evidence>
<evidence type="ECO:0000256" key="12">
    <source>
        <dbReference type="ARBA" id="ARBA00029811"/>
    </source>
</evidence>
<comment type="cofactor">
    <cofactor evidence="2">
        <name>Zn(2+)</name>
        <dbReference type="ChEBI" id="CHEBI:29105"/>
    </cofactor>
</comment>
<reference evidence="17" key="2">
    <citation type="submission" date="2024-05" db="EMBL/GenBank/DDBJ databases">
        <authorList>
            <person name="Wolfe A."/>
        </authorList>
    </citation>
    <scope>NUCLEOTIDE SEQUENCE</scope>
    <source>
        <strain evidence="17">UMB1064</strain>
    </source>
</reference>
<evidence type="ECO:0000256" key="1">
    <source>
        <dbReference type="ARBA" id="ARBA00000098"/>
    </source>
</evidence>
<keyword evidence="11" id="KW-0482">Metalloprotease</keyword>
<name>A0AAW9SYK4_CORAY</name>
<dbReference type="AlphaFoldDB" id="A0AAW9SYK4"/>
<evidence type="ECO:0000256" key="5">
    <source>
        <dbReference type="ARBA" id="ARBA00015611"/>
    </source>
</evidence>
<dbReference type="Gene3D" id="2.60.40.1730">
    <property type="entry name" value="tricorn interacting facor f3 domain"/>
    <property type="match status" value="1"/>
</dbReference>
<dbReference type="GO" id="GO:0006508">
    <property type="term" value="P:proteolysis"/>
    <property type="evidence" value="ECO:0007669"/>
    <property type="project" value="UniProtKB-KW"/>
</dbReference>
<evidence type="ECO:0000313" key="17">
    <source>
        <dbReference type="EMBL" id="MEO3717136.1"/>
    </source>
</evidence>
<evidence type="ECO:0000256" key="6">
    <source>
        <dbReference type="ARBA" id="ARBA00022438"/>
    </source>
</evidence>
<evidence type="ECO:0000256" key="8">
    <source>
        <dbReference type="ARBA" id="ARBA00022723"/>
    </source>
</evidence>
<accession>A0AAW9SYK4</accession>
<comment type="catalytic activity">
    <reaction evidence="1">
        <text>Release of an N-terminal amino acid, Xaa-|-Yaa- from a peptide, amide or arylamide. Xaa is preferably Ala, but may be most amino acids including Pro (slow action). When a terminal hydrophobic residue is followed by a prolyl residue, the two may be released as an intact Xaa-Pro dipeptide.</text>
        <dbReference type="EC" id="3.4.11.2"/>
    </reaction>
</comment>
<gene>
    <name evidence="17" type="primary">pepN</name>
    <name evidence="17" type="ORF">QP460_005995</name>
</gene>
<evidence type="ECO:0000259" key="16">
    <source>
        <dbReference type="Pfam" id="PF17900"/>
    </source>
</evidence>
<feature type="domain" description="Aminopeptidase N-like N-terminal" evidence="16">
    <location>
        <begin position="21"/>
        <end position="200"/>
    </location>
</feature>
<dbReference type="GO" id="GO:0005737">
    <property type="term" value="C:cytoplasm"/>
    <property type="evidence" value="ECO:0007669"/>
    <property type="project" value="TreeGrafter"/>
</dbReference>
<evidence type="ECO:0000256" key="11">
    <source>
        <dbReference type="ARBA" id="ARBA00023049"/>
    </source>
</evidence>
<protein>
    <recommendedName>
        <fullName evidence="5">Aminopeptidase N</fullName>
        <ecNumber evidence="4">3.4.11.2</ecNumber>
    </recommendedName>
    <alternativeName>
        <fullName evidence="12">Alanine aminopeptidase</fullName>
    </alternativeName>
    <alternativeName>
        <fullName evidence="13">Lysyl aminopeptidase</fullName>
    </alternativeName>
</protein>
<comment type="caution">
    <text evidence="17">The sequence shown here is derived from an EMBL/GenBank/DDBJ whole genome shotgun (WGS) entry which is preliminary data.</text>
</comment>
<dbReference type="EC" id="3.4.11.2" evidence="4"/>
<evidence type="ECO:0000259" key="14">
    <source>
        <dbReference type="Pfam" id="PF01433"/>
    </source>
</evidence>
<dbReference type="InterPro" id="IPR045357">
    <property type="entry name" value="Aminopeptidase_N-like_N"/>
</dbReference>
<evidence type="ECO:0000313" key="18">
    <source>
        <dbReference type="Proteomes" id="UP001223646"/>
    </source>
</evidence>
<dbReference type="GO" id="GO:0043171">
    <property type="term" value="P:peptide catabolic process"/>
    <property type="evidence" value="ECO:0007669"/>
    <property type="project" value="TreeGrafter"/>
</dbReference>
<dbReference type="GO" id="GO:0042277">
    <property type="term" value="F:peptide binding"/>
    <property type="evidence" value="ECO:0007669"/>
    <property type="project" value="TreeGrafter"/>
</dbReference>
<keyword evidence="8" id="KW-0479">Metal-binding</keyword>
<dbReference type="SUPFAM" id="SSF63737">
    <property type="entry name" value="Leukotriene A4 hydrolase N-terminal domain"/>
    <property type="match status" value="1"/>
</dbReference>
<dbReference type="GO" id="GO:0008270">
    <property type="term" value="F:zinc ion binding"/>
    <property type="evidence" value="ECO:0007669"/>
    <property type="project" value="InterPro"/>
</dbReference>
<dbReference type="InterPro" id="IPR014782">
    <property type="entry name" value="Peptidase_M1_dom"/>
</dbReference>
<dbReference type="InterPro" id="IPR042097">
    <property type="entry name" value="Aminopeptidase_N-like_N_sf"/>
</dbReference>
<evidence type="ECO:0000256" key="2">
    <source>
        <dbReference type="ARBA" id="ARBA00001947"/>
    </source>
</evidence>
<dbReference type="RefSeq" id="WP_284825962.1">
    <property type="nucleotide sequence ID" value="NZ_JASOOY020000020.1"/>
</dbReference>
<dbReference type="InterPro" id="IPR050344">
    <property type="entry name" value="Peptidase_M1_aminopeptidases"/>
</dbReference>
<dbReference type="Pfam" id="PF01433">
    <property type="entry name" value="Peptidase_M1"/>
    <property type="match status" value="1"/>
</dbReference>
<evidence type="ECO:0000256" key="3">
    <source>
        <dbReference type="ARBA" id="ARBA00010136"/>
    </source>
</evidence>
<dbReference type="FunFam" id="1.10.390.10:FF:000004">
    <property type="entry name" value="Aminopeptidase N"/>
    <property type="match status" value="1"/>
</dbReference>
<keyword evidence="7" id="KW-0645">Protease</keyword>
<dbReference type="InterPro" id="IPR012778">
    <property type="entry name" value="Pept_M1_aminopeptidase"/>
</dbReference>
<dbReference type="PANTHER" id="PTHR11533:SF174">
    <property type="entry name" value="PUROMYCIN-SENSITIVE AMINOPEPTIDASE-RELATED"/>
    <property type="match status" value="1"/>
</dbReference>
<keyword evidence="9 17" id="KW-0378">Hydrolase</keyword>
<feature type="domain" description="Peptidase M1 membrane alanine aminopeptidase" evidence="14">
    <location>
        <begin position="259"/>
        <end position="470"/>
    </location>
</feature>
<dbReference type="Gene3D" id="1.10.390.10">
    <property type="entry name" value="Neutral Protease Domain 2"/>
    <property type="match status" value="1"/>
</dbReference>
<dbReference type="SUPFAM" id="SSF55486">
    <property type="entry name" value="Metalloproteases ('zincins'), catalytic domain"/>
    <property type="match status" value="1"/>
</dbReference>
<dbReference type="GO" id="GO:0005615">
    <property type="term" value="C:extracellular space"/>
    <property type="evidence" value="ECO:0007669"/>
    <property type="project" value="TreeGrafter"/>
</dbReference>
<organism evidence="17 18">
    <name type="scientific">Corynebacterium amycolatum</name>
    <dbReference type="NCBI Taxonomy" id="43765"/>
    <lineage>
        <taxon>Bacteria</taxon>
        <taxon>Bacillati</taxon>
        <taxon>Actinomycetota</taxon>
        <taxon>Actinomycetes</taxon>
        <taxon>Mycobacteriales</taxon>
        <taxon>Corynebacteriaceae</taxon>
        <taxon>Corynebacterium</taxon>
    </lineage>
</organism>
<evidence type="ECO:0000256" key="9">
    <source>
        <dbReference type="ARBA" id="ARBA00022801"/>
    </source>
</evidence>